<name>A0A2P2D2F3_9LEPT</name>
<proteinExistence type="predicted"/>
<dbReference type="InterPro" id="IPR036271">
    <property type="entry name" value="Tet_transcr_reg_TetR-rel_C_sf"/>
</dbReference>
<sequence>MKGLATRDQIIEVADKLFYEKGFESTSFADIAEIIKISRGNFYHHFKSKDEILDAVIEYRLTNTRNMLNSWESEVGSPKDRILSFINILIMNIAKIKFYGCPVGTLCTELAKLNHPAQTNANKLFTLFREWLKKQFRLAGHSKNADEFAMYILGMSQGVATLGSAFQDEKYIRQEVGRMTNWLEGLK</sequence>
<comment type="caution">
    <text evidence="6">The sequence shown here is derived from an EMBL/GenBank/DDBJ whole genome shotgun (WGS) entry which is preliminary data.</text>
</comment>
<evidence type="ECO:0000256" key="1">
    <source>
        <dbReference type="ARBA" id="ARBA00023015"/>
    </source>
</evidence>
<dbReference type="InterPro" id="IPR054156">
    <property type="entry name" value="YxaF_TetR_C"/>
</dbReference>
<keyword evidence="3" id="KW-0804">Transcription</keyword>
<evidence type="ECO:0000256" key="4">
    <source>
        <dbReference type="PROSITE-ProRule" id="PRU00335"/>
    </source>
</evidence>
<dbReference type="SUPFAM" id="SSF48498">
    <property type="entry name" value="Tetracyclin repressor-like, C-terminal domain"/>
    <property type="match status" value="1"/>
</dbReference>
<evidence type="ECO:0000313" key="7">
    <source>
        <dbReference type="Proteomes" id="UP000245076"/>
    </source>
</evidence>
<dbReference type="Proteomes" id="UP000245076">
    <property type="component" value="Unassembled WGS sequence"/>
</dbReference>
<dbReference type="Pfam" id="PF00440">
    <property type="entry name" value="TetR_N"/>
    <property type="match status" value="1"/>
</dbReference>
<dbReference type="RefSeq" id="WP_108928513.1">
    <property type="nucleotide sequence ID" value="NZ_BFAY01000011.1"/>
</dbReference>
<evidence type="ECO:0000256" key="3">
    <source>
        <dbReference type="ARBA" id="ARBA00023163"/>
    </source>
</evidence>
<evidence type="ECO:0000313" key="6">
    <source>
        <dbReference type="EMBL" id="GBF38813.1"/>
    </source>
</evidence>
<protein>
    <submittedName>
        <fullName evidence="6">TetR family transcriptional regulator</fullName>
    </submittedName>
</protein>
<organism evidence="6 7">
    <name type="scientific">Leptospira johnsonii</name>
    <dbReference type="NCBI Taxonomy" id="1917820"/>
    <lineage>
        <taxon>Bacteria</taxon>
        <taxon>Pseudomonadati</taxon>
        <taxon>Spirochaetota</taxon>
        <taxon>Spirochaetia</taxon>
        <taxon>Leptospirales</taxon>
        <taxon>Leptospiraceae</taxon>
        <taxon>Leptospira</taxon>
    </lineage>
</organism>
<keyword evidence="1" id="KW-0805">Transcription regulation</keyword>
<evidence type="ECO:0000256" key="2">
    <source>
        <dbReference type="ARBA" id="ARBA00023125"/>
    </source>
</evidence>
<dbReference type="SUPFAM" id="SSF46689">
    <property type="entry name" value="Homeodomain-like"/>
    <property type="match status" value="1"/>
</dbReference>
<feature type="domain" description="HTH tetR-type" evidence="5">
    <location>
        <begin position="4"/>
        <end position="64"/>
    </location>
</feature>
<dbReference type="PANTHER" id="PTHR47506">
    <property type="entry name" value="TRANSCRIPTIONAL REGULATORY PROTEIN"/>
    <property type="match status" value="1"/>
</dbReference>
<keyword evidence="7" id="KW-1185">Reference proteome</keyword>
<feature type="DNA-binding region" description="H-T-H motif" evidence="4">
    <location>
        <begin position="27"/>
        <end position="46"/>
    </location>
</feature>
<keyword evidence="2 4" id="KW-0238">DNA-binding</keyword>
<dbReference type="AlphaFoldDB" id="A0A2P2D2F3"/>
<dbReference type="PROSITE" id="PS50977">
    <property type="entry name" value="HTH_TETR_2"/>
    <property type="match status" value="1"/>
</dbReference>
<evidence type="ECO:0000259" key="5">
    <source>
        <dbReference type="PROSITE" id="PS50977"/>
    </source>
</evidence>
<dbReference type="EMBL" id="BFAY01000011">
    <property type="protein sequence ID" value="GBF38813.1"/>
    <property type="molecule type" value="Genomic_DNA"/>
</dbReference>
<reference evidence="6 7" key="1">
    <citation type="submission" date="2018-02" db="EMBL/GenBank/DDBJ databases">
        <title>Novel Leptospira species isolated from soil and water in Japan.</title>
        <authorList>
            <person name="Nakao R."/>
            <person name="Masuzawa T."/>
        </authorList>
    </citation>
    <scope>NUCLEOTIDE SEQUENCE [LARGE SCALE GENOMIC DNA]</scope>
    <source>
        <strain evidence="6 7">E8</strain>
    </source>
</reference>
<dbReference type="PRINTS" id="PR00455">
    <property type="entry name" value="HTHTETR"/>
</dbReference>
<accession>A0A2P2D2F3</accession>
<dbReference type="Pfam" id="PF21993">
    <property type="entry name" value="TetR_C_13_2"/>
    <property type="match status" value="1"/>
</dbReference>
<dbReference type="PANTHER" id="PTHR47506:SF1">
    <property type="entry name" value="HTH-TYPE TRANSCRIPTIONAL REGULATOR YJDC"/>
    <property type="match status" value="1"/>
</dbReference>
<dbReference type="InterPro" id="IPR009057">
    <property type="entry name" value="Homeodomain-like_sf"/>
</dbReference>
<dbReference type="GO" id="GO:0003677">
    <property type="term" value="F:DNA binding"/>
    <property type="evidence" value="ECO:0007669"/>
    <property type="project" value="UniProtKB-UniRule"/>
</dbReference>
<dbReference type="Gene3D" id="1.10.357.10">
    <property type="entry name" value="Tetracycline Repressor, domain 2"/>
    <property type="match status" value="1"/>
</dbReference>
<gene>
    <name evidence="6" type="ORF">LPTSP1_18070</name>
</gene>
<dbReference type="OrthoDB" id="9814200at2"/>
<dbReference type="InterPro" id="IPR001647">
    <property type="entry name" value="HTH_TetR"/>
</dbReference>